<dbReference type="AlphaFoldDB" id="I4VKQ3"/>
<name>I4VKQ3_9GAMM</name>
<gene>
    <name evidence="1" type="ORF">UU9_14935</name>
</gene>
<reference evidence="1 2" key="1">
    <citation type="journal article" date="2012" name="J. Bacteriol.">
        <title>Genome sequences for six rhodanobacter strains, isolated from soils and the terrestrial subsurface, with variable denitrification capabilities.</title>
        <authorList>
            <person name="Kostka J.E."/>
            <person name="Green S.J."/>
            <person name="Rishishwar L."/>
            <person name="Prakash O."/>
            <person name="Katz L.S."/>
            <person name="Marino-Ramirez L."/>
            <person name="Jordan I.K."/>
            <person name="Munk C."/>
            <person name="Ivanova N."/>
            <person name="Mikhailova N."/>
            <person name="Watson D.B."/>
            <person name="Brown S.D."/>
            <person name="Palumbo A.V."/>
            <person name="Brooks S.C."/>
        </authorList>
    </citation>
    <scope>NUCLEOTIDE SEQUENCE [LARGE SCALE GENOMIC DNA]</scope>
    <source>
        <strain evidence="2">Jip2T</strain>
    </source>
</reference>
<dbReference type="Gene3D" id="3.40.50.300">
    <property type="entry name" value="P-loop containing nucleotide triphosphate hydrolases"/>
    <property type="match status" value="1"/>
</dbReference>
<organism evidence="1 2">
    <name type="scientific">Rhodanobacter fulvus Jip2</name>
    <dbReference type="NCBI Taxonomy" id="1163408"/>
    <lineage>
        <taxon>Bacteria</taxon>
        <taxon>Pseudomonadati</taxon>
        <taxon>Pseudomonadota</taxon>
        <taxon>Gammaproteobacteria</taxon>
        <taxon>Lysobacterales</taxon>
        <taxon>Rhodanobacteraceae</taxon>
        <taxon>Rhodanobacter</taxon>
    </lineage>
</organism>
<evidence type="ECO:0008006" key="3">
    <source>
        <dbReference type="Google" id="ProtNLM"/>
    </source>
</evidence>
<dbReference type="SUPFAM" id="SSF52540">
    <property type="entry name" value="P-loop containing nucleoside triphosphate hydrolases"/>
    <property type="match status" value="1"/>
</dbReference>
<evidence type="ECO:0000313" key="2">
    <source>
        <dbReference type="Proteomes" id="UP000004210"/>
    </source>
</evidence>
<dbReference type="Proteomes" id="UP000004210">
    <property type="component" value="Unassembled WGS sequence"/>
</dbReference>
<dbReference type="eggNOG" id="ENOG502ZAJ0">
    <property type="taxonomic scope" value="Bacteria"/>
</dbReference>
<dbReference type="InterPro" id="IPR027417">
    <property type="entry name" value="P-loop_NTPase"/>
</dbReference>
<keyword evidence="2" id="KW-1185">Reference proteome</keyword>
<protein>
    <recommendedName>
        <fullName evidence="3">Rad50/SbcC-type AAA domain-containing protein</fullName>
    </recommendedName>
</protein>
<sequence>MSVRLESFQYLPRGADGWGSRLLSFGAMFTAVQAPNGAGKTPIMKGVMQGLGHEVDLPPDVLARCEFAQVELSVDERPVTLTRRLGAEFEMHIDDGFNQQAFTNQAEYARWFIGLFSADLPNLTSKQSQPAELYATVLLPALWVDQDHGWTTDYWTPPNRNFIRDQRQEVMRFLVGLPPRHPFRPKTDFEAAKRSLDRTERALEMQRFVVDRLRTNEQLSDNEEPGLIERRLQLRQELEINSEAIAAIRSSSSFYNQEIEALDTQRHELTVRANSLNKQKGQLNLVLSELDGEEDILTANVQATDLLRQFCSREDCHMFKTSERSFGRSLLFLKDQIKDLKASDRDLSLDVESVEIQIKQLSYAIESKCAERDRVVNASPQGEVVGKLNGLTKELVDVELRIARVQQYAAELGKFERLLDQREQATVAVAELRPAGIRGATASTDVRQMLSEAMQQWLVTLGTQNTKSAHFDDDFTLFVDDAKFTATTHQSGSTRTRIVLAFHAALLEVSLARGGNHPGWLLFDAPKQHELSQVDFDAYTDRLQMLAVKYPGRVQVVFSAADLKTQFQVGDEVWHASFTIDGEPRFLGDVGAQEQLEIGD</sequence>
<evidence type="ECO:0000313" key="1">
    <source>
        <dbReference type="EMBL" id="EIL87794.1"/>
    </source>
</evidence>
<dbReference type="PATRIC" id="fig|1163408.3.peg.3032"/>
<accession>I4VKQ3</accession>
<dbReference type="EMBL" id="AJXU01000068">
    <property type="protein sequence ID" value="EIL87794.1"/>
    <property type="molecule type" value="Genomic_DNA"/>
</dbReference>
<comment type="caution">
    <text evidence="1">The sequence shown here is derived from an EMBL/GenBank/DDBJ whole genome shotgun (WGS) entry which is preliminary data.</text>
</comment>
<proteinExistence type="predicted"/>